<protein>
    <recommendedName>
        <fullName evidence="4">Lipoprotein</fullName>
    </recommendedName>
</protein>
<proteinExistence type="predicted"/>
<dbReference type="RefSeq" id="WP_145188104.1">
    <property type="nucleotide sequence ID" value="NZ_CP036290.1"/>
</dbReference>
<keyword evidence="3" id="KW-1185">Reference proteome</keyword>
<reference evidence="2 3" key="1">
    <citation type="submission" date="2019-02" db="EMBL/GenBank/DDBJ databases">
        <title>Deep-cultivation of Planctomycetes and their phenomic and genomic characterization uncovers novel biology.</title>
        <authorList>
            <person name="Wiegand S."/>
            <person name="Jogler M."/>
            <person name="Boedeker C."/>
            <person name="Pinto D."/>
            <person name="Vollmers J."/>
            <person name="Rivas-Marin E."/>
            <person name="Kohn T."/>
            <person name="Peeters S.H."/>
            <person name="Heuer A."/>
            <person name="Rast P."/>
            <person name="Oberbeckmann S."/>
            <person name="Bunk B."/>
            <person name="Jeske O."/>
            <person name="Meyerdierks A."/>
            <person name="Storesund J.E."/>
            <person name="Kallscheuer N."/>
            <person name="Luecker S."/>
            <person name="Lage O.M."/>
            <person name="Pohl T."/>
            <person name="Merkel B.J."/>
            <person name="Hornburger P."/>
            <person name="Mueller R.-W."/>
            <person name="Bruemmer F."/>
            <person name="Labrenz M."/>
            <person name="Spormann A.M."/>
            <person name="Op den Camp H."/>
            <person name="Overmann J."/>
            <person name="Amann R."/>
            <person name="Jetten M.S.M."/>
            <person name="Mascher T."/>
            <person name="Medema M.H."/>
            <person name="Devos D.P."/>
            <person name="Kaster A.-K."/>
            <person name="Ovreas L."/>
            <person name="Rohde M."/>
            <person name="Galperin M.Y."/>
            <person name="Jogler C."/>
        </authorList>
    </citation>
    <scope>NUCLEOTIDE SEQUENCE [LARGE SCALE GENOMIC DNA]</scope>
    <source>
        <strain evidence="2 3">Pla163</strain>
    </source>
</reference>
<name>A0A518D122_9BACT</name>
<sequence length="189" mass="20243" precursor="true">MSTLARAAALFALVLCTACAGTRTTPFPSADVPNMAPPPYTAEQIRDSHPDGAYFVTETLGPDGEVVARVRTEFFDPDATSVSIRVVGLGANGEEEGADAPGVRVDWPTLRSHAYFPAAGTRLEHTTVTVPVGTFDCWSYRVIGRTADGLPEETVFHFAVDRPGPPVLLIQSVDGVEVARMRMVEDGRP</sequence>
<dbReference type="EMBL" id="CP036290">
    <property type="protein sequence ID" value="QDU85193.1"/>
    <property type="molecule type" value="Genomic_DNA"/>
</dbReference>
<evidence type="ECO:0000313" key="2">
    <source>
        <dbReference type="EMBL" id="QDU85193.1"/>
    </source>
</evidence>
<evidence type="ECO:0008006" key="4">
    <source>
        <dbReference type="Google" id="ProtNLM"/>
    </source>
</evidence>
<dbReference type="OrthoDB" id="4861283at2"/>
<evidence type="ECO:0000313" key="3">
    <source>
        <dbReference type="Proteomes" id="UP000319342"/>
    </source>
</evidence>
<keyword evidence="1" id="KW-0732">Signal</keyword>
<dbReference type="Proteomes" id="UP000319342">
    <property type="component" value="Chromosome"/>
</dbReference>
<evidence type="ECO:0000256" key="1">
    <source>
        <dbReference type="SAM" id="SignalP"/>
    </source>
</evidence>
<dbReference type="AlphaFoldDB" id="A0A518D122"/>
<gene>
    <name evidence="2" type="ORF">Pla163_23210</name>
</gene>
<feature type="chain" id="PRO_5021724308" description="Lipoprotein" evidence="1">
    <location>
        <begin position="21"/>
        <end position="189"/>
    </location>
</feature>
<accession>A0A518D122</accession>
<organism evidence="2 3">
    <name type="scientific">Rohdeia mirabilis</name>
    <dbReference type="NCBI Taxonomy" id="2528008"/>
    <lineage>
        <taxon>Bacteria</taxon>
        <taxon>Pseudomonadati</taxon>
        <taxon>Planctomycetota</taxon>
        <taxon>Planctomycetia</taxon>
        <taxon>Planctomycetia incertae sedis</taxon>
        <taxon>Rohdeia</taxon>
    </lineage>
</organism>
<feature type="signal peptide" evidence="1">
    <location>
        <begin position="1"/>
        <end position="20"/>
    </location>
</feature>